<sequence length="145" mass="16439">MHPTCAAARTMLRLTVSFKFLLTALSMFSAEVVTQYHTGRGCHRAPCGYFTFPMFVFQVLCLLLPSTMGMSMNYVNATSTQRPTFVINFDIATITCQRSKNQSDLIMLPISALCDGKRDCWENEAVDDEKFPYCSKNYLRAFVMV</sequence>
<feature type="transmembrane region" description="Helical" evidence="1">
    <location>
        <begin position="54"/>
        <end position="75"/>
    </location>
</feature>
<protein>
    <submittedName>
        <fullName evidence="4">Secreted protein</fullName>
    </submittedName>
</protein>
<keyword evidence="1" id="KW-0472">Membrane</keyword>
<keyword evidence="3" id="KW-1185">Reference proteome</keyword>
<name>A0A183IPC7_9BILA</name>
<dbReference type="OrthoDB" id="5912995at2759"/>
<proteinExistence type="predicted"/>
<organism evidence="4">
    <name type="scientific">Soboliphyme baturini</name>
    <dbReference type="NCBI Taxonomy" id="241478"/>
    <lineage>
        <taxon>Eukaryota</taxon>
        <taxon>Metazoa</taxon>
        <taxon>Ecdysozoa</taxon>
        <taxon>Nematoda</taxon>
        <taxon>Enoplea</taxon>
        <taxon>Dorylaimia</taxon>
        <taxon>Dioctophymatida</taxon>
        <taxon>Dioctophymatoidea</taxon>
        <taxon>Soboliphymatidae</taxon>
        <taxon>Soboliphyme</taxon>
    </lineage>
</organism>
<evidence type="ECO:0000256" key="1">
    <source>
        <dbReference type="SAM" id="Phobius"/>
    </source>
</evidence>
<keyword evidence="1" id="KW-1133">Transmembrane helix</keyword>
<accession>A0A183IPC7</accession>
<dbReference type="AlphaFoldDB" id="A0A183IPC7"/>
<evidence type="ECO:0000313" key="4">
    <source>
        <dbReference type="WBParaSite" id="SBAD_0000569601-mRNA-1"/>
    </source>
</evidence>
<keyword evidence="1" id="KW-0812">Transmembrane</keyword>
<dbReference type="Proteomes" id="UP000270296">
    <property type="component" value="Unassembled WGS sequence"/>
</dbReference>
<reference evidence="4" key="1">
    <citation type="submission" date="2016-06" db="UniProtKB">
        <authorList>
            <consortium name="WormBaseParasite"/>
        </authorList>
    </citation>
    <scope>IDENTIFICATION</scope>
</reference>
<dbReference type="WBParaSite" id="SBAD_0000569601-mRNA-1">
    <property type="protein sequence ID" value="SBAD_0000569601-mRNA-1"/>
    <property type="gene ID" value="SBAD_0000569601"/>
</dbReference>
<evidence type="ECO:0000313" key="2">
    <source>
        <dbReference type="EMBL" id="VDP07348.1"/>
    </source>
</evidence>
<dbReference type="EMBL" id="UZAM01009020">
    <property type="protein sequence ID" value="VDP07348.1"/>
    <property type="molecule type" value="Genomic_DNA"/>
</dbReference>
<reference evidence="2 3" key="2">
    <citation type="submission" date="2018-11" db="EMBL/GenBank/DDBJ databases">
        <authorList>
            <consortium name="Pathogen Informatics"/>
        </authorList>
    </citation>
    <scope>NUCLEOTIDE SEQUENCE [LARGE SCALE GENOMIC DNA]</scope>
</reference>
<evidence type="ECO:0000313" key="3">
    <source>
        <dbReference type="Proteomes" id="UP000270296"/>
    </source>
</evidence>
<gene>
    <name evidence="2" type="ORF">SBAD_LOCUS5476</name>
</gene>